<dbReference type="Pfam" id="PF00728">
    <property type="entry name" value="Glyco_hydro_20"/>
    <property type="match status" value="1"/>
</dbReference>
<evidence type="ECO:0000313" key="8">
    <source>
        <dbReference type="Proteomes" id="UP000050525"/>
    </source>
</evidence>
<dbReference type="GO" id="GO:0005975">
    <property type="term" value="P:carbohydrate metabolic process"/>
    <property type="evidence" value="ECO:0007669"/>
    <property type="project" value="InterPro"/>
</dbReference>
<evidence type="ECO:0000256" key="3">
    <source>
        <dbReference type="ARBA" id="ARBA00012663"/>
    </source>
</evidence>
<dbReference type="STRING" id="8496.A0A151NXG4"/>
<proteinExistence type="inferred from homology"/>
<evidence type="ECO:0000256" key="2">
    <source>
        <dbReference type="ARBA" id="ARBA00006285"/>
    </source>
</evidence>
<evidence type="ECO:0000256" key="5">
    <source>
        <dbReference type="SAM" id="MobiDB-lite"/>
    </source>
</evidence>
<feature type="region of interest" description="Disordered" evidence="5">
    <location>
        <begin position="147"/>
        <end position="174"/>
    </location>
</feature>
<gene>
    <name evidence="7" type="primary">HEXDCL</name>
    <name evidence="7" type="ORF">Y1Q_0022343</name>
</gene>
<evidence type="ECO:0000256" key="4">
    <source>
        <dbReference type="ARBA" id="ARBA00022801"/>
    </source>
</evidence>
<comment type="similarity">
    <text evidence="2">Belongs to the glycosyl hydrolase 20 family.</text>
</comment>
<protein>
    <recommendedName>
        <fullName evidence="3">beta-N-acetylhexosaminidase</fullName>
        <ecNumber evidence="3">3.2.1.52</ecNumber>
    </recommendedName>
</protein>
<dbReference type="InterPro" id="IPR017853">
    <property type="entry name" value="GH"/>
</dbReference>
<evidence type="ECO:0000256" key="1">
    <source>
        <dbReference type="ARBA" id="ARBA00001231"/>
    </source>
</evidence>
<evidence type="ECO:0000259" key="6">
    <source>
        <dbReference type="Pfam" id="PF00728"/>
    </source>
</evidence>
<dbReference type="GO" id="GO:0004563">
    <property type="term" value="F:beta-N-acetylhexosaminidase activity"/>
    <property type="evidence" value="ECO:0007669"/>
    <property type="project" value="UniProtKB-EC"/>
</dbReference>
<comment type="caution">
    <text evidence="7">The sequence shown here is derived from an EMBL/GenBank/DDBJ whole genome shotgun (WGS) entry which is preliminary data.</text>
</comment>
<dbReference type="PANTHER" id="PTHR21040:SF5">
    <property type="entry name" value="BETA-N-ACETYLHEXOSAMINIDASE"/>
    <property type="match status" value="1"/>
</dbReference>
<dbReference type="InterPro" id="IPR038901">
    <property type="entry name" value="HEXDC-like"/>
</dbReference>
<dbReference type="Gene3D" id="3.20.20.80">
    <property type="entry name" value="Glycosidases"/>
    <property type="match status" value="1"/>
</dbReference>
<evidence type="ECO:0000313" key="7">
    <source>
        <dbReference type="EMBL" id="KYO41105.1"/>
    </source>
</evidence>
<keyword evidence="4" id="KW-0378">Hydrolase</keyword>
<accession>A0A151NXG4</accession>
<keyword evidence="8" id="KW-1185">Reference proteome</keyword>
<dbReference type="Proteomes" id="UP000050525">
    <property type="component" value="Unassembled WGS sequence"/>
</dbReference>
<reference evidence="7 8" key="1">
    <citation type="journal article" date="2012" name="Genome Biol.">
        <title>Sequencing three crocodilian genomes to illuminate the evolution of archosaurs and amniotes.</title>
        <authorList>
            <person name="St John J.A."/>
            <person name="Braun E.L."/>
            <person name="Isberg S.R."/>
            <person name="Miles L.G."/>
            <person name="Chong A.Y."/>
            <person name="Gongora J."/>
            <person name="Dalzell P."/>
            <person name="Moran C."/>
            <person name="Bed'hom B."/>
            <person name="Abzhanov A."/>
            <person name="Burgess S.C."/>
            <person name="Cooksey A.M."/>
            <person name="Castoe T.A."/>
            <person name="Crawford N.G."/>
            <person name="Densmore L.D."/>
            <person name="Drew J.C."/>
            <person name="Edwards S.V."/>
            <person name="Faircloth B.C."/>
            <person name="Fujita M.K."/>
            <person name="Greenwold M.J."/>
            <person name="Hoffmann F.G."/>
            <person name="Howard J.M."/>
            <person name="Iguchi T."/>
            <person name="Janes D.E."/>
            <person name="Khan S.Y."/>
            <person name="Kohno S."/>
            <person name="de Koning A.J."/>
            <person name="Lance S.L."/>
            <person name="McCarthy F.M."/>
            <person name="McCormack J.E."/>
            <person name="Merchant M.E."/>
            <person name="Peterson D.G."/>
            <person name="Pollock D.D."/>
            <person name="Pourmand N."/>
            <person name="Raney B.J."/>
            <person name="Roessler K.A."/>
            <person name="Sanford J.R."/>
            <person name="Sawyer R.H."/>
            <person name="Schmidt C.J."/>
            <person name="Triplett E.W."/>
            <person name="Tuberville T.D."/>
            <person name="Venegas-Anaya M."/>
            <person name="Howard J.T."/>
            <person name="Jarvis E.D."/>
            <person name="Guillette L.J.Jr."/>
            <person name="Glenn T.C."/>
            <person name="Green R.E."/>
            <person name="Ray D.A."/>
        </authorList>
    </citation>
    <scope>NUCLEOTIDE SEQUENCE [LARGE SCALE GENOMIC DNA]</scope>
    <source>
        <strain evidence="7">KSC_2009_1</strain>
    </source>
</reference>
<sequence>MPPAPAAPRVLPAASPARLHLPDPALACKDGQLWCSLSHSKEALSPASLLLSILAAGPAQFIKTPVLRTLPSSKGIGEVSPRESPLIPRRLHRARPAMSFKRSQKLHLLRLTVLLVVVLAGIKFLFRDSFTLELHKHISKDSDFWGKGGDVLPEPDPRSQPLDPEADQIAGPKQDARKQLSKDFSATEMRLVHLDLKGAAPKVSYLEQLFPLLSRLGANGVLIEYEDMFPFKGELGVLRAPYSYSEDDLERIQHLAQLNQLEVVPLVQTFGHVEFILKHDQYRHLREVERFPNSFNPHVPDTLVLLKSILAQVMDKHRRASWIHIGADEVFHLGEGTDSKNWLNRNQGDVGRMYLNHIKEIVSFLVTQYWGLRVLLWDDMLRKINVATLRESGIAKHAAPMVWYYAPDFEAEQIGNFISKYADSGFQTVWFASAFKGTTGPAQQWTPLSYHLNNHLSWLKVIQAMPKFPAIKFQGIALTGWQRYDHYSVLCELLPVGIPSLAVCLQTLVNGGFTDATKKKVLDVLGFQNIHLEKSTCDGGGGFPGSEIYRIVEQINGHLRDSIIKVLEEESAVKGWFSRYHRKHQFGNPRNMESFGSKVLKVQEDWENLVQTLRAHLENIFFPDLVEEWMEENINPYLDRLRAFVKDYREVIRLNARPKVL</sequence>
<dbReference type="AlphaFoldDB" id="A0A151NXG4"/>
<dbReference type="EMBL" id="AKHW03001697">
    <property type="protein sequence ID" value="KYO41105.1"/>
    <property type="molecule type" value="Genomic_DNA"/>
</dbReference>
<name>A0A151NXG4_ALLMI</name>
<dbReference type="InterPro" id="IPR015883">
    <property type="entry name" value="Glyco_hydro_20_cat"/>
</dbReference>
<dbReference type="eggNOG" id="ENOG502QRCP">
    <property type="taxonomic scope" value="Eukaryota"/>
</dbReference>
<organism evidence="7 8">
    <name type="scientific">Alligator mississippiensis</name>
    <name type="common">American alligator</name>
    <dbReference type="NCBI Taxonomy" id="8496"/>
    <lineage>
        <taxon>Eukaryota</taxon>
        <taxon>Metazoa</taxon>
        <taxon>Chordata</taxon>
        <taxon>Craniata</taxon>
        <taxon>Vertebrata</taxon>
        <taxon>Euteleostomi</taxon>
        <taxon>Archelosauria</taxon>
        <taxon>Archosauria</taxon>
        <taxon>Crocodylia</taxon>
        <taxon>Alligatoridae</taxon>
        <taxon>Alligatorinae</taxon>
        <taxon>Alligator</taxon>
    </lineage>
</organism>
<dbReference type="CDD" id="cd06565">
    <property type="entry name" value="GH20_GcnA-like"/>
    <property type="match status" value="1"/>
</dbReference>
<dbReference type="EC" id="3.2.1.52" evidence="3"/>
<dbReference type="SUPFAM" id="SSF51445">
    <property type="entry name" value="(Trans)glycosidases"/>
    <property type="match status" value="1"/>
</dbReference>
<feature type="domain" description="Glycoside hydrolase family 20 catalytic" evidence="6">
    <location>
        <begin position="243"/>
        <end position="405"/>
    </location>
</feature>
<comment type="catalytic activity">
    <reaction evidence="1">
        <text>Hydrolysis of terminal non-reducing N-acetyl-D-hexosamine residues in N-acetyl-beta-D-hexosaminides.</text>
        <dbReference type="EC" id="3.2.1.52"/>
    </reaction>
</comment>
<dbReference type="PANTHER" id="PTHR21040">
    <property type="entry name" value="BCDNA.GH04120"/>
    <property type="match status" value="1"/>
</dbReference>